<protein>
    <submittedName>
        <fullName evidence="1">Uncharacterized protein</fullName>
    </submittedName>
</protein>
<keyword evidence="2" id="KW-1185">Reference proteome</keyword>
<name>A0ABM6EGN0_9GAMM</name>
<evidence type="ECO:0000313" key="1">
    <source>
        <dbReference type="EMBL" id="AOV96076.1"/>
    </source>
</evidence>
<reference evidence="1 2" key="1">
    <citation type="submission" date="2016-06" db="EMBL/GenBank/DDBJ databases">
        <title>Complete genome sequence of Edwardsiella hoshinae ATCC 35051.</title>
        <authorList>
            <person name="Reichley S.R."/>
            <person name="Waldbieser G.C."/>
            <person name="Lawrence M.L."/>
            <person name="Griffin M.J."/>
        </authorList>
    </citation>
    <scope>NUCLEOTIDE SEQUENCE [LARGE SCALE GENOMIC DNA]</scope>
    <source>
        <strain evidence="1 2">ATCC 35051</strain>
    </source>
</reference>
<proteinExistence type="predicted"/>
<organism evidence="1 2">
    <name type="scientific">Edwardsiella hoshinae</name>
    <dbReference type="NCBI Taxonomy" id="93378"/>
    <lineage>
        <taxon>Bacteria</taxon>
        <taxon>Pseudomonadati</taxon>
        <taxon>Pseudomonadota</taxon>
        <taxon>Gammaproteobacteria</taxon>
        <taxon>Enterobacterales</taxon>
        <taxon>Hafniaceae</taxon>
        <taxon>Edwardsiella</taxon>
    </lineage>
</organism>
<dbReference type="EMBL" id="CP016043">
    <property type="protein sequence ID" value="AOV96076.1"/>
    <property type="molecule type" value="Genomic_DNA"/>
</dbReference>
<dbReference type="Proteomes" id="UP000175893">
    <property type="component" value="Chromosome"/>
</dbReference>
<accession>A0ABM6EGN0</accession>
<sequence>MISIFIAIRDITTKTIIATVIIMVDIIGDKIDAAELTFVNIPNAISTMLEGEIPVLIPKAFAASCLIELIMDCDMDGPLIKR</sequence>
<evidence type="ECO:0000313" key="2">
    <source>
        <dbReference type="Proteomes" id="UP000175893"/>
    </source>
</evidence>
<gene>
    <name evidence="1" type="ORF">A9798_03345</name>
</gene>